<evidence type="ECO:0000256" key="10">
    <source>
        <dbReference type="ARBA" id="ARBA00022679"/>
    </source>
</evidence>
<evidence type="ECO:0000256" key="5">
    <source>
        <dbReference type="ARBA" id="ARBA00010441"/>
    </source>
</evidence>
<dbReference type="InterPro" id="IPR050324">
    <property type="entry name" value="CDP-alcohol_PTase-I"/>
</dbReference>
<evidence type="ECO:0000256" key="19">
    <source>
        <dbReference type="RuleBase" id="RU003750"/>
    </source>
</evidence>
<dbReference type="PANTHER" id="PTHR14269">
    <property type="entry name" value="CDP-DIACYLGLYCEROL--GLYCEROL-3-PHOSPHATE 3-PHOSPHATIDYLTRANSFERASE-RELATED"/>
    <property type="match status" value="1"/>
</dbReference>
<gene>
    <name evidence="21" type="primary">pgsA</name>
    <name evidence="21" type="ORF">FCL54_09595</name>
</gene>
<feature type="transmembrane region" description="Helical" evidence="20">
    <location>
        <begin position="147"/>
        <end position="167"/>
    </location>
</feature>
<evidence type="ECO:0000256" key="11">
    <source>
        <dbReference type="ARBA" id="ARBA00022692"/>
    </source>
</evidence>
<dbReference type="Proteomes" id="UP000308230">
    <property type="component" value="Unassembled WGS sequence"/>
</dbReference>
<evidence type="ECO:0000256" key="20">
    <source>
        <dbReference type="SAM" id="Phobius"/>
    </source>
</evidence>
<accession>A0A5R9F566</accession>
<keyword evidence="22" id="KW-1185">Reference proteome</keyword>
<feature type="transmembrane region" description="Helical" evidence="20">
    <location>
        <begin position="92"/>
        <end position="116"/>
    </location>
</feature>
<dbReference type="OrthoDB" id="9796672at2"/>
<dbReference type="Gene3D" id="1.20.120.1760">
    <property type="match status" value="1"/>
</dbReference>
<keyword evidence="16" id="KW-1208">Phospholipid metabolism</keyword>
<comment type="function">
    <text evidence="1">This protein catalyzes the committed step to the synthesis of the acidic phospholipids.</text>
</comment>
<comment type="caution">
    <text evidence="21">The sequence shown here is derived from an EMBL/GenBank/DDBJ whole genome shotgun (WGS) entry which is preliminary data.</text>
</comment>
<comment type="similarity">
    <text evidence="5 19">Belongs to the CDP-alcohol phosphatidyltransferase class-I family.</text>
</comment>
<dbReference type="GO" id="GO:0008444">
    <property type="term" value="F:CDP-diacylglycerol-glycerol-3-phosphate 3-phosphatidyltransferase activity"/>
    <property type="evidence" value="ECO:0007669"/>
    <property type="project" value="UniProtKB-UniRule"/>
</dbReference>
<keyword evidence="12 20" id="KW-1133">Transmembrane helix</keyword>
<keyword evidence="9" id="KW-0444">Lipid biosynthesis</keyword>
<keyword evidence="13" id="KW-0443">Lipid metabolism</keyword>
<keyword evidence="14 20" id="KW-0472">Membrane</keyword>
<evidence type="ECO:0000256" key="12">
    <source>
        <dbReference type="ARBA" id="ARBA00022989"/>
    </source>
</evidence>
<protein>
    <recommendedName>
        <fullName evidence="7 18">CDP-diacylglycerol--glycerol-3-phosphate 3-phosphatidyltransferase</fullName>
        <ecNumber evidence="6 18">2.7.8.5</ecNumber>
    </recommendedName>
</protein>
<evidence type="ECO:0000256" key="18">
    <source>
        <dbReference type="NCBIfam" id="TIGR00560"/>
    </source>
</evidence>
<comment type="pathway">
    <text evidence="3">Phospholipid metabolism; phosphatidylglycerol biosynthesis; phosphatidylglycerol from CDP-diacylglycerol: step 1/2.</text>
</comment>
<dbReference type="InterPro" id="IPR000462">
    <property type="entry name" value="CDP-OH_P_trans"/>
</dbReference>
<reference evidence="21 22" key="1">
    <citation type="submission" date="2019-04" db="EMBL/GenBank/DDBJ databases">
        <title>Bacillus caeni sp. nov., a bacterium isolated from mangrove sediment.</title>
        <authorList>
            <person name="Huang H."/>
            <person name="Mo K."/>
            <person name="Hu Y."/>
        </authorList>
    </citation>
    <scope>NUCLEOTIDE SEQUENCE [LARGE SCALE GENOMIC DNA]</scope>
    <source>
        <strain evidence="21 22">HB172195</strain>
    </source>
</reference>
<evidence type="ECO:0000256" key="7">
    <source>
        <dbReference type="ARBA" id="ARBA00014944"/>
    </source>
</evidence>
<feature type="transmembrane region" description="Helical" evidence="20">
    <location>
        <begin position="18"/>
        <end position="37"/>
    </location>
</feature>
<organism evidence="21 22">
    <name type="scientific">Exobacillus caeni</name>
    <dbReference type="NCBI Taxonomy" id="2574798"/>
    <lineage>
        <taxon>Bacteria</taxon>
        <taxon>Bacillati</taxon>
        <taxon>Bacillota</taxon>
        <taxon>Bacilli</taxon>
        <taxon>Bacillales</taxon>
        <taxon>Guptibacillaceae</taxon>
        <taxon>Exobacillus</taxon>
    </lineage>
</organism>
<feature type="transmembrane region" description="Helical" evidence="20">
    <location>
        <begin position="173"/>
        <end position="191"/>
    </location>
</feature>
<comment type="catalytic activity">
    <reaction evidence="17">
        <text>a CDP-1,2-diacyl-sn-glycerol + sn-glycerol 3-phosphate = a 1,2-diacyl-sn-glycero-3-phospho-(1'-sn-glycero-3'-phosphate) + CMP + H(+)</text>
        <dbReference type="Rhea" id="RHEA:12593"/>
        <dbReference type="ChEBI" id="CHEBI:15378"/>
        <dbReference type="ChEBI" id="CHEBI:57597"/>
        <dbReference type="ChEBI" id="CHEBI:58332"/>
        <dbReference type="ChEBI" id="CHEBI:60110"/>
        <dbReference type="ChEBI" id="CHEBI:60377"/>
        <dbReference type="EC" id="2.7.8.5"/>
    </reaction>
</comment>
<evidence type="ECO:0000256" key="3">
    <source>
        <dbReference type="ARBA" id="ARBA00005042"/>
    </source>
</evidence>
<dbReference type="GO" id="GO:0006655">
    <property type="term" value="P:phosphatidylglycerol biosynthetic process"/>
    <property type="evidence" value="ECO:0007669"/>
    <property type="project" value="UniProtKB-UniPathway"/>
</dbReference>
<dbReference type="NCBIfam" id="TIGR00560">
    <property type="entry name" value="pgsA"/>
    <property type="match status" value="1"/>
</dbReference>
<comment type="subcellular location">
    <subcellularLocation>
        <location evidence="2">Cell membrane</location>
        <topology evidence="2">Multi-pass membrane protein</topology>
    </subcellularLocation>
</comment>
<dbReference type="Pfam" id="PF01066">
    <property type="entry name" value="CDP-OH_P_transf"/>
    <property type="match status" value="1"/>
</dbReference>
<evidence type="ECO:0000256" key="4">
    <source>
        <dbReference type="ARBA" id="ARBA00005189"/>
    </source>
</evidence>
<keyword evidence="10 19" id="KW-0808">Transferase</keyword>
<evidence type="ECO:0000256" key="17">
    <source>
        <dbReference type="ARBA" id="ARBA00048586"/>
    </source>
</evidence>
<evidence type="ECO:0000256" key="16">
    <source>
        <dbReference type="ARBA" id="ARBA00023264"/>
    </source>
</evidence>
<evidence type="ECO:0000256" key="6">
    <source>
        <dbReference type="ARBA" id="ARBA00013170"/>
    </source>
</evidence>
<dbReference type="PROSITE" id="PS00379">
    <property type="entry name" value="CDP_ALCOHOL_P_TRANSF"/>
    <property type="match status" value="1"/>
</dbReference>
<evidence type="ECO:0000256" key="2">
    <source>
        <dbReference type="ARBA" id="ARBA00004651"/>
    </source>
</evidence>
<evidence type="ECO:0000256" key="1">
    <source>
        <dbReference type="ARBA" id="ARBA00003973"/>
    </source>
</evidence>
<evidence type="ECO:0000313" key="21">
    <source>
        <dbReference type="EMBL" id="TLS37619.1"/>
    </source>
</evidence>
<name>A0A5R9F566_9BACL</name>
<dbReference type="PIRSF" id="PIRSF000847">
    <property type="entry name" value="Phos_ph_gly_syn"/>
    <property type="match status" value="1"/>
</dbReference>
<dbReference type="FunFam" id="1.20.120.1760:FF:000004">
    <property type="entry name" value="CDP-diacylglycerol--glycerol-3-phosphate 3-phosphatidyltransferase"/>
    <property type="match status" value="1"/>
</dbReference>
<dbReference type="PANTHER" id="PTHR14269:SF62">
    <property type="entry name" value="CDP-DIACYLGLYCEROL--GLYCEROL-3-PHOSPHATE 3-PHOSPHATIDYLTRANSFERASE 1, CHLOROPLASTIC"/>
    <property type="match status" value="1"/>
</dbReference>
<evidence type="ECO:0000313" key="22">
    <source>
        <dbReference type="Proteomes" id="UP000308230"/>
    </source>
</evidence>
<dbReference type="UniPathway" id="UPA00084">
    <property type="reaction ID" value="UER00503"/>
</dbReference>
<dbReference type="AlphaFoldDB" id="A0A5R9F566"/>
<evidence type="ECO:0000256" key="8">
    <source>
        <dbReference type="ARBA" id="ARBA00022475"/>
    </source>
</evidence>
<sequence>MSGVIGGTLVNLPNKITVSRICLIPVFMIFLLAPLSLGEVTITNEVIPVSHLIATTIFIIASVTDWIDGHLARKHNLVTNLGKFLDPLADKLLVTSAFVSLVELGGAPAWIVIVILSREFGVTGLRLVAASEGEVLAASQLGKLKTWIQIVAIIALLLHNVPFSGIGLPFADIALWAALIITVYSGWDYFYKNRHIILKSR</sequence>
<dbReference type="InterPro" id="IPR048254">
    <property type="entry name" value="CDP_ALCOHOL_P_TRANSF_CS"/>
</dbReference>
<evidence type="ECO:0000256" key="9">
    <source>
        <dbReference type="ARBA" id="ARBA00022516"/>
    </source>
</evidence>
<evidence type="ECO:0000256" key="13">
    <source>
        <dbReference type="ARBA" id="ARBA00023098"/>
    </source>
</evidence>
<dbReference type="EC" id="2.7.8.5" evidence="6 18"/>
<keyword evidence="11 20" id="KW-0812">Transmembrane</keyword>
<dbReference type="InterPro" id="IPR004570">
    <property type="entry name" value="Phosphatidylglycerol_P_synth"/>
</dbReference>
<proteinExistence type="inferred from homology"/>
<evidence type="ECO:0000256" key="14">
    <source>
        <dbReference type="ARBA" id="ARBA00023136"/>
    </source>
</evidence>
<comment type="pathway">
    <text evidence="4">Lipid metabolism.</text>
</comment>
<dbReference type="GO" id="GO:0005886">
    <property type="term" value="C:plasma membrane"/>
    <property type="evidence" value="ECO:0007669"/>
    <property type="project" value="UniProtKB-SubCell"/>
</dbReference>
<keyword evidence="8" id="KW-1003">Cell membrane</keyword>
<keyword evidence="15" id="KW-0594">Phospholipid biosynthesis</keyword>
<evidence type="ECO:0000256" key="15">
    <source>
        <dbReference type="ARBA" id="ARBA00023209"/>
    </source>
</evidence>
<dbReference type="InterPro" id="IPR043130">
    <property type="entry name" value="CDP-OH_PTrfase_TM_dom"/>
</dbReference>
<dbReference type="EMBL" id="SWLG01000006">
    <property type="protein sequence ID" value="TLS37619.1"/>
    <property type="molecule type" value="Genomic_DNA"/>
</dbReference>